<dbReference type="AlphaFoldDB" id="M1D8S2"/>
<dbReference type="InParanoid" id="M1D8S2"/>
<dbReference type="Proteomes" id="UP000011115">
    <property type="component" value="Unassembled WGS sequence"/>
</dbReference>
<keyword evidence="2" id="KW-1185">Reference proteome</keyword>
<organism evidence="1 2">
    <name type="scientific">Solanum tuberosum</name>
    <name type="common">Potato</name>
    <dbReference type="NCBI Taxonomy" id="4113"/>
    <lineage>
        <taxon>Eukaryota</taxon>
        <taxon>Viridiplantae</taxon>
        <taxon>Streptophyta</taxon>
        <taxon>Embryophyta</taxon>
        <taxon>Tracheophyta</taxon>
        <taxon>Spermatophyta</taxon>
        <taxon>Magnoliopsida</taxon>
        <taxon>eudicotyledons</taxon>
        <taxon>Gunneridae</taxon>
        <taxon>Pentapetalae</taxon>
        <taxon>asterids</taxon>
        <taxon>lamiids</taxon>
        <taxon>Solanales</taxon>
        <taxon>Solanaceae</taxon>
        <taxon>Solanoideae</taxon>
        <taxon>Solaneae</taxon>
        <taxon>Solanum</taxon>
    </lineage>
</organism>
<reference evidence="1" key="2">
    <citation type="submission" date="2015-06" db="UniProtKB">
        <authorList>
            <consortium name="EnsemblPlants"/>
        </authorList>
    </citation>
    <scope>IDENTIFICATION</scope>
    <source>
        <strain evidence="1">DM1-3 516 R44</strain>
    </source>
</reference>
<name>M1D8S2_SOLTU</name>
<dbReference type="HOGENOM" id="CLU_124151_0_0_1"/>
<dbReference type="PaxDb" id="4113-PGSC0003DMT400085107"/>
<dbReference type="Gramene" id="PGSC0003DMT400085107">
    <property type="protein sequence ID" value="PGSC0003DMT400085107"/>
    <property type="gene ID" value="PGSC0003DMG400034678"/>
</dbReference>
<accession>M1D8S2</accession>
<dbReference type="EnsemblPlants" id="PGSC0003DMT400085107">
    <property type="protein sequence ID" value="PGSC0003DMT400085107"/>
    <property type="gene ID" value="PGSC0003DMG400034678"/>
</dbReference>
<sequence length="170" mass="19529">MQKIDQALSKSLPHFYHSFSMQNGLGEGIKKLVKENDILLEETIETLAIVDSEPKEQMSSRTSTLLLIPCSSCENIFKSVNIMSCHKLNEQNGVDAEKFEDYNEKITVPKHLVEEFRQFEIHEEPNLEEIGIVNQENDECIKEIKIGAYMTKAQESELISLLREHIDTFV</sequence>
<proteinExistence type="predicted"/>
<protein>
    <submittedName>
        <fullName evidence="1">Uncharacterized protein</fullName>
    </submittedName>
</protein>
<evidence type="ECO:0000313" key="1">
    <source>
        <dbReference type="EnsemblPlants" id="PGSC0003DMT400085107"/>
    </source>
</evidence>
<reference evidence="2" key="1">
    <citation type="journal article" date="2011" name="Nature">
        <title>Genome sequence and analysis of the tuber crop potato.</title>
        <authorList>
            <consortium name="The Potato Genome Sequencing Consortium"/>
        </authorList>
    </citation>
    <scope>NUCLEOTIDE SEQUENCE [LARGE SCALE GENOMIC DNA]</scope>
    <source>
        <strain evidence="2">cv. DM1-3 516 R44</strain>
    </source>
</reference>
<evidence type="ECO:0000313" key="2">
    <source>
        <dbReference type="Proteomes" id="UP000011115"/>
    </source>
</evidence>